<organism evidence="1 2">
    <name type="scientific">Morella rubra</name>
    <name type="common">Chinese bayberry</name>
    <dbReference type="NCBI Taxonomy" id="262757"/>
    <lineage>
        <taxon>Eukaryota</taxon>
        <taxon>Viridiplantae</taxon>
        <taxon>Streptophyta</taxon>
        <taxon>Embryophyta</taxon>
        <taxon>Tracheophyta</taxon>
        <taxon>Spermatophyta</taxon>
        <taxon>Magnoliopsida</taxon>
        <taxon>eudicotyledons</taxon>
        <taxon>Gunneridae</taxon>
        <taxon>Pentapetalae</taxon>
        <taxon>rosids</taxon>
        <taxon>fabids</taxon>
        <taxon>Fagales</taxon>
        <taxon>Myricaceae</taxon>
        <taxon>Morella</taxon>
    </lineage>
</organism>
<accession>A0A6A1V3B1</accession>
<evidence type="ECO:0000313" key="1">
    <source>
        <dbReference type="EMBL" id="KAB1206498.1"/>
    </source>
</evidence>
<proteinExistence type="predicted"/>
<protein>
    <submittedName>
        <fullName evidence="1">DNA mismatch repair protein MSH7</fullName>
    </submittedName>
</protein>
<evidence type="ECO:0000313" key="2">
    <source>
        <dbReference type="Proteomes" id="UP000516437"/>
    </source>
</evidence>
<dbReference type="AlphaFoldDB" id="A0A6A1V3B1"/>
<name>A0A6A1V3B1_9ROSI</name>
<keyword evidence="2" id="KW-1185">Reference proteome</keyword>
<dbReference type="OrthoDB" id="1802565at2759"/>
<sequence length="110" mass="12007">MSLVAQYPHKLPNLERLLGRIKASVQSSTSLLVPLFGKKLLKQQTEGHIISTLSKVCRLPTLSGGDGLDQFLTQFEAAVDSEFPNYQVGMDAYAMSPTNQLAGIQEDVDV</sequence>
<reference evidence="1 2" key="1">
    <citation type="journal article" date="2019" name="Plant Biotechnol. J.">
        <title>The red bayberry genome and genetic basis of sex determination.</title>
        <authorList>
            <person name="Jia H.M."/>
            <person name="Jia H.J."/>
            <person name="Cai Q.L."/>
            <person name="Wang Y."/>
            <person name="Zhao H.B."/>
            <person name="Yang W.F."/>
            <person name="Wang G.Y."/>
            <person name="Li Y.H."/>
            <person name="Zhan D.L."/>
            <person name="Shen Y.T."/>
            <person name="Niu Q.F."/>
            <person name="Chang L."/>
            <person name="Qiu J."/>
            <person name="Zhao L."/>
            <person name="Xie H.B."/>
            <person name="Fu W.Y."/>
            <person name="Jin J."/>
            <person name="Li X.W."/>
            <person name="Jiao Y."/>
            <person name="Zhou C.C."/>
            <person name="Tu T."/>
            <person name="Chai C.Y."/>
            <person name="Gao J.L."/>
            <person name="Fan L.J."/>
            <person name="van de Weg E."/>
            <person name="Wang J.Y."/>
            <person name="Gao Z.S."/>
        </authorList>
    </citation>
    <scope>NUCLEOTIDE SEQUENCE [LARGE SCALE GENOMIC DNA]</scope>
    <source>
        <tissue evidence="1">Leaves</tissue>
    </source>
</reference>
<dbReference type="Proteomes" id="UP000516437">
    <property type="component" value="Chromosome 7"/>
</dbReference>
<dbReference type="EMBL" id="RXIC02000025">
    <property type="protein sequence ID" value="KAB1206498.1"/>
    <property type="molecule type" value="Genomic_DNA"/>
</dbReference>
<comment type="caution">
    <text evidence="1">The sequence shown here is derived from an EMBL/GenBank/DDBJ whole genome shotgun (WGS) entry which is preliminary data.</text>
</comment>
<gene>
    <name evidence="1" type="ORF">CJ030_MR7G000046</name>
</gene>